<feature type="domain" description="Peptidase M16 N-terminal" evidence="1">
    <location>
        <begin position="53"/>
        <end position="199"/>
    </location>
</feature>
<dbReference type="STRING" id="51028.A0A0N4UWR8"/>
<evidence type="ECO:0000313" key="5">
    <source>
        <dbReference type="WBParaSite" id="EVEC_0000194901-mRNA-1"/>
    </source>
</evidence>
<accession>A0A0N4UWR8</accession>
<sequence length="478" mass="53340">MFCRRALEKACFLSKTAATQCLRNSIRGECVAAHDVLHSLPGPEVTTINNGLKVVSESNGKRSATVGVWINAGVFCEDEENSGASNLIQRLFARGTGKKSTTHLQDQLSKIGARLTSYVERDRTVVFAECDSADVENVVEIIADVVRNSKLDEETVELERSLVLKDIENAEENSIDTVFDLLHKAAFQGTPYEKSLLGTTSSIKSLSANELKNFIDKHYVPSRIALVGVGDIDHSSLVSLSQKYFGDLREDGKSKPKASNERVRFTGSEIRYRDDSMPFMYGAVAVESVPFGHPDYIPMHIAHTIVGQWDRRIANSSNSSSKLVQKVCNMPDIHLYQSFLLNYKHTGLFGVHFVAEGKDIAFVFNLLQAIQKEWKYLATTTTDEEIDRAKNALKTNVFSQFESNSLRADDLGRHALCSSKIPSLVEIEEAIEKVNKESLHEVVMNNVYDRDLATAGAGRTEAFPDYLLLRFGMSWWRL</sequence>
<dbReference type="PANTHER" id="PTHR11851">
    <property type="entry name" value="METALLOPROTEASE"/>
    <property type="match status" value="1"/>
</dbReference>
<dbReference type="InterPro" id="IPR011249">
    <property type="entry name" value="Metalloenz_LuxS/M16"/>
</dbReference>
<dbReference type="SUPFAM" id="SSF63411">
    <property type="entry name" value="LuxS/MPP-like metallohydrolase"/>
    <property type="match status" value="2"/>
</dbReference>
<reference evidence="3 4" key="2">
    <citation type="submission" date="2018-10" db="EMBL/GenBank/DDBJ databases">
        <authorList>
            <consortium name="Pathogen Informatics"/>
        </authorList>
    </citation>
    <scope>NUCLEOTIDE SEQUENCE [LARGE SCALE GENOMIC DNA]</scope>
</reference>
<dbReference type="Pfam" id="PF00675">
    <property type="entry name" value="Peptidase_M16"/>
    <property type="match status" value="1"/>
</dbReference>
<evidence type="ECO:0000313" key="4">
    <source>
        <dbReference type="Proteomes" id="UP000274131"/>
    </source>
</evidence>
<dbReference type="PANTHER" id="PTHR11851:SF143">
    <property type="entry name" value="CYTOCHROME B-C1 COMPLEX SUBUNIT 1, MITOCHONDRIAL"/>
    <property type="match status" value="1"/>
</dbReference>
<protein>
    <submittedName>
        <fullName evidence="5">Peptidase_M16_C domain-containing protein</fullName>
    </submittedName>
</protein>
<dbReference type="Gene3D" id="3.30.830.10">
    <property type="entry name" value="Metalloenzyme, LuxS/M16 peptidase-like"/>
    <property type="match status" value="2"/>
</dbReference>
<dbReference type="EMBL" id="UXUI01007247">
    <property type="protein sequence ID" value="VDD86514.1"/>
    <property type="molecule type" value="Genomic_DNA"/>
</dbReference>
<evidence type="ECO:0000259" key="1">
    <source>
        <dbReference type="Pfam" id="PF00675"/>
    </source>
</evidence>
<dbReference type="GO" id="GO:0005739">
    <property type="term" value="C:mitochondrion"/>
    <property type="evidence" value="ECO:0007669"/>
    <property type="project" value="TreeGrafter"/>
</dbReference>
<evidence type="ECO:0000313" key="3">
    <source>
        <dbReference type="EMBL" id="VDD86514.1"/>
    </source>
</evidence>
<organism evidence="5">
    <name type="scientific">Enterobius vermicularis</name>
    <name type="common">Human pinworm</name>
    <dbReference type="NCBI Taxonomy" id="51028"/>
    <lineage>
        <taxon>Eukaryota</taxon>
        <taxon>Metazoa</taxon>
        <taxon>Ecdysozoa</taxon>
        <taxon>Nematoda</taxon>
        <taxon>Chromadorea</taxon>
        <taxon>Rhabditida</taxon>
        <taxon>Spirurina</taxon>
        <taxon>Oxyuridomorpha</taxon>
        <taxon>Oxyuroidea</taxon>
        <taxon>Oxyuridae</taxon>
        <taxon>Enterobius</taxon>
    </lineage>
</organism>
<dbReference type="Pfam" id="PF05193">
    <property type="entry name" value="Peptidase_M16_C"/>
    <property type="match status" value="1"/>
</dbReference>
<gene>
    <name evidence="3" type="ORF">EVEC_LOCUS1657</name>
</gene>
<keyword evidence="4" id="KW-1185">Reference proteome</keyword>
<dbReference type="InterPro" id="IPR050361">
    <property type="entry name" value="MPP/UQCRC_Complex"/>
</dbReference>
<feature type="domain" description="Peptidase M16 C-terminal" evidence="2">
    <location>
        <begin position="205"/>
        <end position="393"/>
    </location>
</feature>
<dbReference type="Proteomes" id="UP000274131">
    <property type="component" value="Unassembled WGS sequence"/>
</dbReference>
<dbReference type="WBParaSite" id="EVEC_0000194901-mRNA-1">
    <property type="protein sequence ID" value="EVEC_0000194901-mRNA-1"/>
    <property type="gene ID" value="EVEC_0000194901"/>
</dbReference>
<evidence type="ECO:0000259" key="2">
    <source>
        <dbReference type="Pfam" id="PF05193"/>
    </source>
</evidence>
<dbReference type="AlphaFoldDB" id="A0A0N4UWR8"/>
<name>A0A0N4UWR8_ENTVE</name>
<dbReference type="GO" id="GO:0046872">
    <property type="term" value="F:metal ion binding"/>
    <property type="evidence" value="ECO:0007669"/>
    <property type="project" value="InterPro"/>
</dbReference>
<proteinExistence type="predicted"/>
<dbReference type="InterPro" id="IPR007863">
    <property type="entry name" value="Peptidase_M16_C"/>
</dbReference>
<dbReference type="OrthoDB" id="10251424at2759"/>
<dbReference type="InterPro" id="IPR011765">
    <property type="entry name" value="Pept_M16_N"/>
</dbReference>
<reference evidence="5" key="1">
    <citation type="submission" date="2016-04" db="UniProtKB">
        <authorList>
            <consortium name="WormBaseParasite"/>
        </authorList>
    </citation>
    <scope>IDENTIFICATION</scope>
</reference>